<dbReference type="InterPro" id="IPR000719">
    <property type="entry name" value="Prot_kinase_dom"/>
</dbReference>
<evidence type="ECO:0000313" key="3">
    <source>
        <dbReference type="Proteomes" id="UP000228921"/>
    </source>
</evidence>
<dbReference type="Gene3D" id="1.10.510.10">
    <property type="entry name" value="Transferase(Phosphotransferase) domain 1"/>
    <property type="match status" value="1"/>
</dbReference>
<dbReference type="InterPro" id="IPR008271">
    <property type="entry name" value="Ser/Thr_kinase_AS"/>
</dbReference>
<sequence length="143" mass="15673">MARYVAQISSALDYAHGRGVIHRDLKPQNVLLDEQLNAILTDFGVARIVGDVTALTGSGVAVGTPAYMAPEQWHGAEVDARTDLYTLAVMTYELLTARTPYVADTPPAMMYKHLHEQPTPLRELRAELPESVEQVLLKGGEES</sequence>
<dbReference type="SUPFAM" id="SSF56112">
    <property type="entry name" value="Protein kinase-like (PK-like)"/>
    <property type="match status" value="1"/>
</dbReference>
<protein>
    <recommendedName>
        <fullName evidence="1">Protein kinase domain-containing protein</fullName>
    </recommendedName>
</protein>
<reference evidence="2 3" key="1">
    <citation type="submission" date="2017-11" db="EMBL/GenBank/DDBJ databases">
        <title>Evolution of Phototrophy in the Chloroflexi Phylum Driven by Horizontal Gene Transfer.</title>
        <authorList>
            <person name="Ward L.M."/>
            <person name="Hemp J."/>
            <person name="Shih P.M."/>
            <person name="Mcglynn S.E."/>
            <person name="Fischer W."/>
        </authorList>
    </citation>
    <scope>NUCLEOTIDE SEQUENCE [LARGE SCALE GENOMIC DNA]</scope>
    <source>
        <strain evidence="2">CP2_2F</strain>
    </source>
</reference>
<feature type="domain" description="Protein kinase" evidence="1">
    <location>
        <begin position="1"/>
        <end position="143"/>
    </location>
</feature>
<evidence type="ECO:0000259" key="1">
    <source>
        <dbReference type="PROSITE" id="PS50011"/>
    </source>
</evidence>
<dbReference type="GO" id="GO:0005524">
    <property type="term" value="F:ATP binding"/>
    <property type="evidence" value="ECO:0007669"/>
    <property type="project" value="InterPro"/>
</dbReference>
<dbReference type="PROSITE" id="PS00108">
    <property type="entry name" value="PROTEIN_KINASE_ST"/>
    <property type="match status" value="1"/>
</dbReference>
<evidence type="ECO:0000313" key="2">
    <source>
        <dbReference type="EMBL" id="PJF30702.1"/>
    </source>
</evidence>
<dbReference type="PROSITE" id="PS50011">
    <property type="entry name" value="PROTEIN_KINASE_DOM"/>
    <property type="match status" value="1"/>
</dbReference>
<dbReference type="Proteomes" id="UP000228921">
    <property type="component" value="Unassembled WGS sequence"/>
</dbReference>
<dbReference type="SMART" id="SM00220">
    <property type="entry name" value="S_TKc"/>
    <property type="match status" value="1"/>
</dbReference>
<proteinExistence type="predicted"/>
<accession>A0A2M8NZI1</accession>
<dbReference type="InterPro" id="IPR045269">
    <property type="entry name" value="Atg1-like"/>
</dbReference>
<comment type="caution">
    <text evidence="2">The sequence shown here is derived from an EMBL/GenBank/DDBJ whole genome shotgun (WGS) entry which is preliminary data.</text>
</comment>
<dbReference type="Pfam" id="PF00069">
    <property type="entry name" value="Pkinase"/>
    <property type="match status" value="1"/>
</dbReference>
<dbReference type="GO" id="GO:0004674">
    <property type="term" value="F:protein serine/threonine kinase activity"/>
    <property type="evidence" value="ECO:0007669"/>
    <property type="project" value="InterPro"/>
</dbReference>
<dbReference type="GO" id="GO:0005737">
    <property type="term" value="C:cytoplasm"/>
    <property type="evidence" value="ECO:0007669"/>
    <property type="project" value="TreeGrafter"/>
</dbReference>
<dbReference type="InterPro" id="IPR011009">
    <property type="entry name" value="Kinase-like_dom_sf"/>
</dbReference>
<organism evidence="2 3">
    <name type="scientific">Candidatus Thermofonsia Clade 1 bacterium</name>
    <dbReference type="NCBI Taxonomy" id="2364210"/>
    <lineage>
        <taxon>Bacteria</taxon>
        <taxon>Bacillati</taxon>
        <taxon>Chloroflexota</taxon>
        <taxon>Candidatus Thermofontia</taxon>
        <taxon>Candidatus Thermofonsia Clade 1</taxon>
    </lineage>
</organism>
<dbReference type="EMBL" id="PGTK01000007">
    <property type="protein sequence ID" value="PJF30702.1"/>
    <property type="molecule type" value="Genomic_DNA"/>
</dbReference>
<dbReference type="CDD" id="cd14014">
    <property type="entry name" value="STKc_PknB_like"/>
    <property type="match status" value="1"/>
</dbReference>
<dbReference type="AlphaFoldDB" id="A0A2M8NZI1"/>
<name>A0A2M8NZI1_9CHLR</name>
<gene>
    <name evidence="2" type="ORF">CUN51_06880</name>
</gene>
<dbReference type="PANTHER" id="PTHR24348">
    <property type="entry name" value="SERINE/THREONINE-PROTEIN KINASE UNC-51-RELATED"/>
    <property type="match status" value="1"/>
</dbReference>